<organism evidence="2 3">
    <name type="scientific">Saccharopolyspora elongata</name>
    <dbReference type="NCBI Taxonomy" id="2530387"/>
    <lineage>
        <taxon>Bacteria</taxon>
        <taxon>Bacillati</taxon>
        <taxon>Actinomycetota</taxon>
        <taxon>Actinomycetes</taxon>
        <taxon>Pseudonocardiales</taxon>
        <taxon>Pseudonocardiaceae</taxon>
        <taxon>Saccharopolyspora</taxon>
    </lineage>
</organism>
<gene>
    <name evidence="2" type="ORF">E1288_37395</name>
</gene>
<feature type="domain" description="Transposase IS4 N-terminal" evidence="1">
    <location>
        <begin position="19"/>
        <end position="67"/>
    </location>
</feature>
<evidence type="ECO:0000313" key="2">
    <source>
        <dbReference type="EMBL" id="TDD39340.1"/>
    </source>
</evidence>
<reference evidence="2 3" key="1">
    <citation type="submission" date="2019-03" db="EMBL/GenBank/DDBJ databases">
        <title>Draft genome sequences of novel Actinobacteria.</title>
        <authorList>
            <person name="Sahin N."/>
            <person name="Ay H."/>
            <person name="Saygin H."/>
        </authorList>
    </citation>
    <scope>NUCLEOTIDE SEQUENCE [LARGE SCALE GENOMIC DNA]</scope>
    <source>
        <strain evidence="2 3">7K502</strain>
    </source>
</reference>
<protein>
    <recommendedName>
        <fullName evidence="1">Transposase IS4 N-terminal domain-containing protein</fullName>
    </recommendedName>
</protein>
<evidence type="ECO:0000259" key="1">
    <source>
        <dbReference type="Pfam" id="PF13006"/>
    </source>
</evidence>
<dbReference type="Proteomes" id="UP000294947">
    <property type="component" value="Unassembled WGS sequence"/>
</dbReference>
<comment type="caution">
    <text evidence="2">The sequence shown here is derived from an EMBL/GenBank/DDBJ whole genome shotgun (WGS) entry which is preliminary data.</text>
</comment>
<dbReference type="Pfam" id="PF13006">
    <property type="entry name" value="Nterm_IS4"/>
    <property type="match status" value="1"/>
</dbReference>
<sequence length="68" mass="7708">MLVDLEAGAGAGVSVADRAAVGVLTRTFPVELVDRVIDQYWRREQRTRALPARLMFYFTLVLCLFPHE</sequence>
<keyword evidence="3" id="KW-1185">Reference proteome</keyword>
<evidence type="ECO:0000313" key="3">
    <source>
        <dbReference type="Proteomes" id="UP000294947"/>
    </source>
</evidence>
<dbReference type="AlphaFoldDB" id="A0A4R4Y691"/>
<dbReference type="InterPro" id="IPR024473">
    <property type="entry name" value="Transposases_IS4_N"/>
</dbReference>
<dbReference type="EMBL" id="SMKW01000078">
    <property type="protein sequence ID" value="TDD39340.1"/>
    <property type="molecule type" value="Genomic_DNA"/>
</dbReference>
<proteinExistence type="predicted"/>
<feature type="non-terminal residue" evidence="2">
    <location>
        <position position="68"/>
    </location>
</feature>
<name>A0A4R4Y691_9PSEU</name>
<accession>A0A4R4Y691</accession>